<feature type="binding site" evidence="7">
    <location>
        <position position="103"/>
    </location>
    <ligand>
        <name>Zn(2+)</name>
        <dbReference type="ChEBI" id="CHEBI:29105"/>
    </ligand>
</feature>
<feature type="binding site" evidence="7">
    <location>
        <position position="106"/>
    </location>
    <ligand>
        <name>Zn(2+)</name>
        <dbReference type="ChEBI" id="CHEBI:29105"/>
    </ligand>
</feature>
<dbReference type="SUPFAM" id="SSF53056">
    <property type="entry name" value="beta-carbonic anhydrase, cab"/>
    <property type="match status" value="1"/>
</dbReference>
<dbReference type="EMBL" id="WFLM01000001">
    <property type="protein sequence ID" value="KAB8040792.1"/>
    <property type="molecule type" value="Genomic_DNA"/>
</dbReference>
<dbReference type="RefSeq" id="WP_153418310.1">
    <property type="nucleotide sequence ID" value="NZ_WFLM01000001.1"/>
</dbReference>
<dbReference type="Proteomes" id="UP000437748">
    <property type="component" value="Unassembled WGS sequence"/>
</dbReference>
<evidence type="ECO:0000256" key="1">
    <source>
        <dbReference type="ARBA" id="ARBA00006217"/>
    </source>
</evidence>
<reference evidence="8 9" key="1">
    <citation type="submission" date="2019-10" db="EMBL/GenBank/DDBJ databases">
        <title>New species of Slilvanegrellaceae.</title>
        <authorList>
            <person name="Pitt A."/>
            <person name="Hahn M.W."/>
        </authorList>
    </citation>
    <scope>NUCLEOTIDE SEQUENCE [LARGE SCALE GENOMIC DNA]</scope>
    <source>
        <strain evidence="8 9">SP-Ram-0.45-NSY-1</strain>
    </source>
</reference>
<organism evidence="8 9">
    <name type="scientific">Silvanigrella paludirubra</name>
    <dbReference type="NCBI Taxonomy" id="2499159"/>
    <lineage>
        <taxon>Bacteria</taxon>
        <taxon>Pseudomonadati</taxon>
        <taxon>Bdellovibrionota</taxon>
        <taxon>Oligoflexia</taxon>
        <taxon>Silvanigrellales</taxon>
        <taxon>Silvanigrellaceae</taxon>
        <taxon>Silvanigrella</taxon>
    </lineage>
</organism>
<dbReference type="SMART" id="SM00947">
    <property type="entry name" value="Pro_CA"/>
    <property type="match status" value="1"/>
</dbReference>
<evidence type="ECO:0000256" key="6">
    <source>
        <dbReference type="ARBA" id="ARBA00048348"/>
    </source>
</evidence>
<dbReference type="OrthoDB" id="9797527at2"/>
<evidence type="ECO:0000256" key="7">
    <source>
        <dbReference type="PIRSR" id="PIRSR601765-1"/>
    </source>
</evidence>
<feature type="binding site" evidence="7">
    <location>
        <position position="39"/>
    </location>
    <ligand>
        <name>Zn(2+)</name>
        <dbReference type="ChEBI" id="CHEBI:29105"/>
    </ligand>
</feature>
<dbReference type="InterPro" id="IPR015892">
    <property type="entry name" value="Carbonic_anhydrase_CS"/>
</dbReference>
<comment type="catalytic activity">
    <reaction evidence="6">
        <text>hydrogencarbonate + H(+) = CO2 + H2O</text>
        <dbReference type="Rhea" id="RHEA:10748"/>
        <dbReference type="ChEBI" id="CHEBI:15377"/>
        <dbReference type="ChEBI" id="CHEBI:15378"/>
        <dbReference type="ChEBI" id="CHEBI:16526"/>
        <dbReference type="ChEBI" id="CHEBI:17544"/>
        <dbReference type="EC" id="4.2.1.1"/>
    </reaction>
</comment>
<keyword evidence="4 7" id="KW-0862">Zinc</keyword>
<evidence type="ECO:0000256" key="5">
    <source>
        <dbReference type="ARBA" id="ARBA00023239"/>
    </source>
</evidence>
<dbReference type="GO" id="GO:0008270">
    <property type="term" value="F:zinc ion binding"/>
    <property type="evidence" value="ECO:0007669"/>
    <property type="project" value="InterPro"/>
</dbReference>
<dbReference type="PANTHER" id="PTHR11002:SF76">
    <property type="entry name" value="CARBONIC ANHYDRASE"/>
    <property type="match status" value="1"/>
</dbReference>
<evidence type="ECO:0000256" key="4">
    <source>
        <dbReference type="ARBA" id="ARBA00022833"/>
    </source>
</evidence>
<dbReference type="Pfam" id="PF00484">
    <property type="entry name" value="Pro_CA"/>
    <property type="match status" value="1"/>
</dbReference>
<dbReference type="InterPro" id="IPR001765">
    <property type="entry name" value="Carbonic_anhydrase"/>
</dbReference>
<evidence type="ECO:0000256" key="2">
    <source>
        <dbReference type="ARBA" id="ARBA00012925"/>
    </source>
</evidence>
<dbReference type="AlphaFoldDB" id="A0A6N6VZS5"/>
<dbReference type="PROSITE" id="PS00704">
    <property type="entry name" value="PROK_CO2_ANHYDRASE_1"/>
    <property type="match status" value="1"/>
</dbReference>
<dbReference type="EC" id="4.2.1.1" evidence="2"/>
<feature type="binding site" evidence="7">
    <location>
        <position position="41"/>
    </location>
    <ligand>
        <name>Zn(2+)</name>
        <dbReference type="ChEBI" id="CHEBI:29105"/>
    </ligand>
</feature>
<comment type="similarity">
    <text evidence="1">Belongs to the beta-class carbonic anhydrase family.</text>
</comment>
<keyword evidence="3 7" id="KW-0479">Metal-binding</keyword>
<comment type="caution">
    <text evidence="8">The sequence shown here is derived from an EMBL/GenBank/DDBJ whole genome shotgun (WGS) entry which is preliminary data.</text>
</comment>
<dbReference type="InterPro" id="IPR036874">
    <property type="entry name" value="Carbonic_anhydrase_sf"/>
</dbReference>
<keyword evidence="9" id="KW-1185">Reference proteome</keyword>
<dbReference type="Gene3D" id="3.40.1050.10">
    <property type="entry name" value="Carbonic anhydrase"/>
    <property type="match status" value="1"/>
</dbReference>
<comment type="cofactor">
    <cofactor evidence="7">
        <name>Zn(2+)</name>
        <dbReference type="ChEBI" id="CHEBI:29105"/>
    </cofactor>
    <text evidence="7">Binds 1 zinc ion per subunit.</text>
</comment>
<evidence type="ECO:0000256" key="3">
    <source>
        <dbReference type="ARBA" id="ARBA00022723"/>
    </source>
</evidence>
<dbReference type="GO" id="GO:0015976">
    <property type="term" value="P:carbon utilization"/>
    <property type="evidence" value="ECO:0007669"/>
    <property type="project" value="InterPro"/>
</dbReference>
<keyword evidence="5" id="KW-0456">Lyase</keyword>
<sequence length="223" mass="24950">MKKLINGITDFRRNILPGYRETFAKLALGQSPDALFIACSDSRVVANLFASTDPGDVFVIRNVGNMIPPCSRNGYSVGDESEAAAIEFSLLTLKVSSIIICGHSECGAMQGILQNRLTISSPNLRSWLQYGESALKKLNDGFEINKGLKPHNQLSQINVLEQKIHMETYPIVQELIKQNKLKIYCWWFDIATADVYSYNEKEGKFKILDDEEAALILSTLEVK</sequence>
<protein>
    <recommendedName>
        <fullName evidence="2">carbonic anhydrase</fullName>
        <ecNumber evidence="2">4.2.1.1</ecNumber>
    </recommendedName>
</protein>
<dbReference type="GO" id="GO:0004089">
    <property type="term" value="F:carbonate dehydratase activity"/>
    <property type="evidence" value="ECO:0007669"/>
    <property type="project" value="UniProtKB-EC"/>
</dbReference>
<evidence type="ECO:0000313" key="8">
    <source>
        <dbReference type="EMBL" id="KAB8040792.1"/>
    </source>
</evidence>
<evidence type="ECO:0000313" key="9">
    <source>
        <dbReference type="Proteomes" id="UP000437748"/>
    </source>
</evidence>
<dbReference type="PANTHER" id="PTHR11002">
    <property type="entry name" value="CARBONIC ANHYDRASE"/>
    <property type="match status" value="1"/>
</dbReference>
<accession>A0A6N6VZS5</accession>
<proteinExistence type="inferred from homology"/>
<name>A0A6N6VZS5_9BACT</name>
<gene>
    <name evidence="8" type="ORF">GCL60_02370</name>
</gene>